<dbReference type="Pfam" id="PF00382">
    <property type="entry name" value="TFIIB"/>
    <property type="match status" value="2"/>
</dbReference>
<feature type="region of interest" description="Disordered" evidence="10">
    <location>
        <begin position="352"/>
        <end position="373"/>
    </location>
</feature>
<dbReference type="AlphaFoldDB" id="W2RZK1"/>
<feature type="compositionally biased region" description="Basic and acidic residues" evidence="10">
    <location>
        <begin position="72"/>
        <end position="87"/>
    </location>
</feature>
<evidence type="ECO:0000256" key="1">
    <source>
        <dbReference type="ARBA" id="ARBA00010857"/>
    </source>
</evidence>
<dbReference type="Pfam" id="PF08271">
    <property type="entry name" value="Zn_Ribbon_TF"/>
    <property type="match status" value="1"/>
</dbReference>
<dbReference type="GeneID" id="19970388"/>
<keyword evidence="9" id="KW-0863">Zinc-finger</keyword>
<keyword evidence="13" id="KW-1185">Reference proteome</keyword>
<proteinExistence type="inferred from homology"/>
<evidence type="ECO:0000313" key="13">
    <source>
        <dbReference type="Proteomes" id="UP000030752"/>
    </source>
</evidence>
<accession>W2RZK1</accession>
<evidence type="ECO:0000256" key="6">
    <source>
        <dbReference type="ARBA" id="ARBA00031706"/>
    </source>
</evidence>
<dbReference type="GO" id="GO:0016251">
    <property type="term" value="F:RNA polymerase II general transcription initiation factor activity"/>
    <property type="evidence" value="ECO:0007669"/>
    <property type="project" value="EnsemblFungi"/>
</dbReference>
<evidence type="ECO:0000256" key="8">
    <source>
        <dbReference type="ARBA" id="ARBA00066213"/>
    </source>
</evidence>
<gene>
    <name evidence="12" type="ORF">HMPREF1541_03049</name>
</gene>
<dbReference type="RefSeq" id="XP_008715623.1">
    <property type="nucleotide sequence ID" value="XM_008717401.1"/>
</dbReference>
<keyword evidence="4" id="KW-0805">Transcription regulation</keyword>
<dbReference type="GO" id="GO:0001113">
    <property type="term" value="P:transcription open complex formation at RNA polymerase II promoter"/>
    <property type="evidence" value="ECO:0007669"/>
    <property type="project" value="EnsemblFungi"/>
</dbReference>
<dbReference type="PANTHER" id="PTHR11618">
    <property type="entry name" value="TRANSCRIPTION INITIATION FACTOR IIB-RELATED"/>
    <property type="match status" value="1"/>
</dbReference>
<name>W2RZK1_CYPE1</name>
<dbReference type="PANTHER" id="PTHR11618:SF13">
    <property type="entry name" value="TRANSCRIPTION INITIATION FACTOR IIB"/>
    <property type="match status" value="1"/>
</dbReference>
<dbReference type="SMART" id="SM00385">
    <property type="entry name" value="CYCLIN"/>
    <property type="match status" value="2"/>
</dbReference>
<dbReference type="EMBL" id="KB822719">
    <property type="protein sequence ID" value="ETN41114.1"/>
    <property type="molecule type" value="Genomic_DNA"/>
</dbReference>
<dbReference type="FunCoup" id="W2RZK1">
    <property type="interactions" value="795"/>
</dbReference>
<evidence type="ECO:0000256" key="4">
    <source>
        <dbReference type="ARBA" id="ARBA00023015"/>
    </source>
</evidence>
<dbReference type="InterPro" id="IPR000812">
    <property type="entry name" value="TFIIB"/>
</dbReference>
<dbReference type="GO" id="GO:0005634">
    <property type="term" value="C:nucleus"/>
    <property type="evidence" value="ECO:0007669"/>
    <property type="project" value="EnsemblFungi"/>
</dbReference>
<comment type="subunit">
    <text evidence="8">Associates with TFIID-IIA (DA complex) to form TFIID-IIA-IIB (DAB-complex) which is then recognized by polymerase II.</text>
</comment>
<evidence type="ECO:0000256" key="10">
    <source>
        <dbReference type="SAM" id="MobiDB-lite"/>
    </source>
</evidence>
<dbReference type="InterPro" id="IPR036915">
    <property type="entry name" value="Cyclin-like_sf"/>
</dbReference>
<evidence type="ECO:0000256" key="2">
    <source>
        <dbReference type="ARBA" id="ARBA00013932"/>
    </source>
</evidence>
<evidence type="ECO:0000256" key="7">
    <source>
        <dbReference type="ARBA" id="ARBA00056616"/>
    </source>
</evidence>
<dbReference type="VEuPathDB" id="FungiDB:HMPREF1541_03049"/>
<reference evidence="12 13" key="1">
    <citation type="submission" date="2013-03" db="EMBL/GenBank/DDBJ databases">
        <title>The Genome Sequence of Phialophora europaea CBS 101466.</title>
        <authorList>
            <consortium name="The Broad Institute Genomics Platform"/>
            <person name="Cuomo C."/>
            <person name="de Hoog S."/>
            <person name="Gorbushina A."/>
            <person name="Walker B."/>
            <person name="Young S.K."/>
            <person name="Zeng Q."/>
            <person name="Gargeya S."/>
            <person name="Fitzgerald M."/>
            <person name="Haas B."/>
            <person name="Abouelleil A."/>
            <person name="Allen A.W."/>
            <person name="Alvarado L."/>
            <person name="Arachchi H.M."/>
            <person name="Berlin A.M."/>
            <person name="Chapman S.B."/>
            <person name="Gainer-Dewar J."/>
            <person name="Goldberg J."/>
            <person name="Griggs A."/>
            <person name="Gujja S."/>
            <person name="Hansen M."/>
            <person name="Howarth C."/>
            <person name="Imamovic A."/>
            <person name="Ireland A."/>
            <person name="Larimer J."/>
            <person name="McCowan C."/>
            <person name="Murphy C."/>
            <person name="Pearson M."/>
            <person name="Poon T.W."/>
            <person name="Priest M."/>
            <person name="Roberts A."/>
            <person name="Saif S."/>
            <person name="Shea T."/>
            <person name="Sisk P."/>
            <person name="Sykes S."/>
            <person name="Wortman J."/>
            <person name="Nusbaum C."/>
            <person name="Birren B."/>
        </authorList>
    </citation>
    <scope>NUCLEOTIDE SEQUENCE [LARGE SCALE GENOMIC DNA]</scope>
    <source>
        <strain evidence="12 13">CBS 101466</strain>
    </source>
</reference>
<comment type="function">
    <text evidence="7">General factor that plays a major role in the activation of eukaryotic genes transcribed by RNA polymerase II.</text>
</comment>
<dbReference type="Proteomes" id="UP000030752">
    <property type="component" value="Unassembled WGS sequence"/>
</dbReference>
<comment type="similarity">
    <text evidence="1">Belongs to the TFIIB family.</text>
</comment>
<dbReference type="GO" id="GO:0017025">
    <property type="term" value="F:TBP-class protein binding"/>
    <property type="evidence" value="ECO:0007669"/>
    <property type="project" value="EnsemblFungi"/>
</dbReference>
<dbReference type="SUPFAM" id="SSF47954">
    <property type="entry name" value="Cyclin-like"/>
    <property type="match status" value="2"/>
</dbReference>
<evidence type="ECO:0000313" key="12">
    <source>
        <dbReference type="EMBL" id="ETN41114.1"/>
    </source>
</evidence>
<dbReference type="InterPro" id="IPR013763">
    <property type="entry name" value="Cyclin-like_dom"/>
</dbReference>
<dbReference type="eggNOG" id="KOG1597">
    <property type="taxonomic scope" value="Eukaryota"/>
</dbReference>
<dbReference type="HOGENOM" id="CLU_043736_1_0_1"/>
<organism evidence="12 13">
    <name type="scientific">Cyphellophora europaea (strain CBS 101466)</name>
    <name type="common">Phialophora europaea</name>
    <dbReference type="NCBI Taxonomy" id="1220924"/>
    <lineage>
        <taxon>Eukaryota</taxon>
        <taxon>Fungi</taxon>
        <taxon>Dikarya</taxon>
        <taxon>Ascomycota</taxon>
        <taxon>Pezizomycotina</taxon>
        <taxon>Eurotiomycetes</taxon>
        <taxon>Chaetothyriomycetidae</taxon>
        <taxon>Chaetothyriales</taxon>
        <taxon>Cyphellophoraceae</taxon>
        <taxon>Cyphellophora</taxon>
    </lineage>
</organism>
<evidence type="ECO:0000256" key="9">
    <source>
        <dbReference type="PROSITE-ProRule" id="PRU00469"/>
    </source>
</evidence>
<protein>
    <recommendedName>
        <fullName evidence="2">Transcription initiation factor IIB</fullName>
    </recommendedName>
    <alternativeName>
        <fullName evidence="6">General transcription factor TFIIB</fullName>
    </alternativeName>
</protein>
<dbReference type="InterPro" id="IPR013137">
    <property type="entry name" value="Znf_TFIIB"/>
</dbReference>
<dbReference type="PRINTS" id="PR00685">
    <property type="entry name" value="TIFACTORIIB"/>
</dbReference>
<sequence>MALAAPPPPNTGIENKADMWRENLNTHLICPDCQQNPPDLIEDNANADTICGNCGMVLSSRNISYESEWRTFNSDEGKGDDPNRVGEADNDLLTSSNAGTTIGGGANASKETRRLKRAQAAQQDNKSDKQLTSAYMIVDQWGERASIPTKVRNTAKTYYKRVFDAGQFKGKNIEIVLASCLFLACRQHGVPRSFNEMFGLTNVAKKDIGRNYKQLEKFLMADSKSSISKIEAEGGIIGHDHMAYKSTHSTKPDQLCVRYCNMLGLPFRVQTVAEALAKQINNIAGLAGRSPLSNASACTYFASYLFNMGKSTKAISEVAGVSDATIKHAYKFLYAEKDKLIDQSWLGPQPGTPALTGDVKNLPAAPALDKDKD</sequence>
<dbReference type="GO" id="GO:0097550">
    <property type="term" value="C:transcription preinitiation complex"/>
    <property type="evidence" value="ECO:0007669"/>
    <property type="project" value="EnsemblFungi"/>
</dbReference>
<keyword evidence="9" id="KW-0479">Metal-binding</keyword>
<dbReference type="InParanoid" id="W2RZK1"/>
<evidence type="ECO:0000256" key="5">
    <source>
        <dbReference type="ARBA" id="ARBA00023163"/>
    </source>
</evidence>
<keyword evidence="9" id="KW-0862">Zinc</keyword>
<dbReference type="SUPFAM" id="SSF57783">
    <property type="entry name" value="Zinc beta-ribbon"/>
    <property type="match status" value="1"/>
</dbReference>
<dbReference type="Gene3D" id="1.10.472.10">
    <property type="entry name" value="Cyclin-like"/>
    <property type="match status" value="1"/>
</dbReference>
<dbReference type="OrthoDB" id="25790at2759"/>
<feature type="domain" description="TFIIB-type" evidence="11">
    <location>
        <begin position="26"/>
        <end position="59"/>
    </location>
</feature>
<evidence type="ECO:0000259" key="11">
    <source>
        <dbReference type="PROSITE" id="PS51134"/>
    </source>
</evidence>
<dbReference type="Gene3D" id="1.10.472.170">
    <property type="match status" value="1"/>
</dbReference>
<dbReference type="GO" id="GO:0008270">
    <property type="term" value="F:zinc ion binding"/>
    <property type="evidence" value="ECO:0007669"/>
    <property type="project" value="UniProtKB-KW"/>
</dbReference>
<dbReference type="PROSITE" id="PS51134">
    <property type="entry name" value="ZF_TFIIB"/>
    <property type="match status" value="1"/>
</dbReference>
<dbReference type="FunFam" id="1.10.472.170:FF:000001">
    <property type="entry name" value="Transcription initiation factor IIB"/>
    <property type="match status" value="1"/>
</dbReference>
<dbReference type="InterPro" id="IPR013150">
    <property type="entry name" value="TFIIB_cyclin"/>
</dbReference>
<dbReference type="STRING" id="1220924.W2RZK1"/>
<evidence type="ECO:0000256" key="3">
    <source>
        <dbReference type="ARBA" id="ARBA00022737"/>
    </source>
</evidence>
<feature type="region of interest" description="Disordered" evidence="10">
    <location>
        <begin position="72"/>
        <end position="110"/>
    </location>
</feature>
<keyword evidence="3" id="KW-0677">Repeat</keyword>
<keyword evidence="5" id="KW-0804">Transcription</keyword>
<dbReference type="GO" id="GO:0001174">
    <property type="term" value="P:transcriptional start site selection at RNA polymerase II promoter"/>
    <property type="evidence" value="ECO:0007669"/>
    <property type="project" value="EnsemblFungi"/>
</dbReference>
<dbReference type="GO" id="GO:0001139">
    <property type="term" value="F:RNA polymerase II complex recruiting activity"/>
    <property type="evidence" value="ECO:0007669"/>
    <property type="project" value="EnsemblFungi"/>
</dbReference>